<dbReference type="GO" id="GO:0004040">
    <property type="term" value="F:amidase activity"/>
    <property type="evidence" value="ECO:0007669"/>
    <property type="project" value="UniProtKB-EC"/>
</dbReference>
<evidence type="ECO:0000313" key="2">
    <source>
        <dbReference type="EMBL" id="QEL10593.1"/>
    </source>
</evidence>
<dbReference type="AlphaFoldDB" id="A0A1S1NYC9"/>
<dbReference type="PANTHER" id="PTHR11895">
    <property type="entry name" value="TRANSAMIDASE"/>
    <property type="match status" value="1"/>
</dbReference>
<gene>
    <name evidence="2" type="ORF">FY550_05240</name>
</gene>
<dbReference type="InterPro" id="IPR000120">
    <property type="entry name" value="Amidase"/>
</dbReference>
<reference evidence="2 3" key="1">
    <citation type="submission" date="2019-08" db="EMBL/GenBank/DDBJ databases">
        <title>Complete genome sequence of Kushneria sp. YCWA18, a halophilic phosphate-solubilizing bacterium isolated from Daqiao saltern in China.</title>
        <authorList>
            <person name="Du G.-X."/>
            <person name="Qu L.-Y."/>
        </authorList>
    </citation>
    <scope>NUCLEOTIDE SEQUENCE [LARGE SCALE GENOMIC DNA]</scope>
    <source>
        <strain evidence="2 3">YCWA18</strain>
    </source>
</reference>
<feature type="domain" description="Amidase" evidence="1">
    <location>
        <begin position="38"/>
        <end position="443"/>
    </location>
</feature>
<dbReference type="KEGG" id="kuy:FY550_05240"/>
<dbReference type="RefSeq" id="WP_070976329.1">
    <property type="nucleotide sequence ID" value="NZ_CP043420.1"/>
</dbReference>
<sequence>MTELSQAHAFWQRPVRQRSLAELMTAWQRGDFSPAQSTRALVERIRNHPDRDTIFLDPGLERLEHATMADPEPLASGIEGVPISLKDLFDVRGEITRAGSRVLDDQPVSAHDAPAVTRLRRAGALAFGRTNMTEFAFSGLGLNPHYGTPPNPFDAARIPGGSTSGGAASVALGLAAATLGSDTGGSLRVPAAFCGLTGFKPSQESVPREGAWPLSTSLDCVGPIAPTVECCARLWAALSEQRLPDLDASPRPLRLALPQGALFEELDDEVRALFDRACAQLEAQGCQLERLPIEAIEETVAINARGGLVVPEAAALHHERLATMSERFDPIVAERLGDGVAITAHDYLERLWPRETLQQRFQREMVGFDGVLLPTTPLLPPERAPLERDRSLFMETNRRALRHTNVFNYLDACALSLPFQPHDRSLPLGLMVARPRGEDARILQTAAVLEHLLINERGR</sequence>
<evidence type="ECO:0000259" key="1">
    <source>
        <dbReference type="Pfam" id="PF01425"/>
    </source>
</evidence>
<dbReference type="OrthoDB" id="8872210at2"/>
<keyword evidence="2" id="KW-0378">Hydrolase</keyword>
<dbReference type="Proteomes" id="UP000322553">
    <property type="component" value="Chromosome"/>
</dbReference>
<dbReference type="SUPFAM" id="SSF75304">
    <property type="entry name" value="Amidase signature (AS) enzymes"/>
    <property type="match status" value="1"/>
</dbReference>
<organism evidence="2 3">
    <name type="scientific">Kushneria phosphatilytica</name>
    <dbReference type="NCBI Taxonomy" id="657387"/>
    <lineage>
        <taxon>Bacteria</taxon>
        <taxon>Pseudomonadati</taxon>
        <taxon>Pseudomonadota</taxon>
        <taxon>Gammaproteobacteria</taxon>
        <taxon>Oceanospirillales</taxon>
        <taxon>Halomonadaceae</taxon>
        <taxon>Kushneria</taxon>
    </lineage>
</organism>
<dbReference type="NCBIfam" id="NF005460">
    <property type="entry name" value="PRK07056.1"/>
    <property type="match status" value="1"/>
</dbReference>
<evidence type="ECO:0000313" key="3">
    <source>
        <dbReference type="Proteomes" id="UP000322553"/>
    </source>
</evidence>
<dbReference type="InterPro" id="IPR023631">
    <property type="entry name" value="Amidase_dom"/>
</dbReference>
<dbReference type="Gene3D" id="3.90.1300.10">
    <property type="entry name" value="Amidase signature (AS) domain"/>
    <property type="match status" value="1"/>
</dbReference>
<accession>A0A1S1NYC9</accession>
<dbReference type="STRING" id="657387.BH688_01480"/>
<dbReference type="EMBL" id="CP043420">
    <property type="protein sequence ID" value="QEL10593.1"/>
    <property type="molecule type" value="Genomic_DNA"/>
</dbReference>
<keyword evidence="3" id="KW-1185">Reference proteome</keyword>
<dbReference type="InterPro" id="IPR036928">
    <property type="entry name" value="AS_sf"/>
</dbReference>
<name>A0A1S1NYC9_9GAMM</name>
<dbReference type="PANTHER" id="PTHR11895:SF176">
    <property type="entry name" value="AMIDASE AMID-RELATED"/>
    <property type="match status" value="1"/>
</dbReference>
<dbReference type="Pfam" id="PF01425">
    <property type="entry name" value="Amidase"/>
    <property type="match status" value="1"/>
</dbReference>
<protein>
    <submittedName>
        <fullName evidence="2">Amidase</fullName>
        <ecNumber evidence="2">3.5.1.4</ecNumber>
    </submittedName>
</protein>
<dbReference type="EC" id="3.5.1.4" evidence="2"/>
<proteinExistence type="predicted"/>